<keyword evidence="4" id="KW-1185">Reference proteome</keyword>
<organism evidence="3 4">
    <name type="scientific">Streptomyces orinoci</name>
    <name type="common">Streptoverticillium orinoci</name>
    <dbReference type="NCBI Taxonomy" id="67339"/>
    <lineage>
        <taxon>Bacteria</taxon>
        <taxon>Bacillati</taxon>
        <taxon>Actinomycetota</taxon>
        <taxon>Actinomycetes</taxon>
        <taxon>Kitasatosporales</taxon>
        <taxon>Streptomycetaceae</taxon>
        <taxon>Streptomyces</taxon>
    </lineage>
</organism>
<dbReference type="InterPro" id="IPR002347">
    <property type="entry name" value="SDR_fam"/>
</dbReference>
<dbReference type="SUPFAM" id="SSF51735">
    <property type="entry name" value="NAD(P)-binding Rossmann-fold domains"/>
    <property type="match status" value="1"/>
</dbReference>
<dbReference type="InterPro" id="IPR036291">
    <property type="entry name" value="NAD(P)-bd_dom_sf"/>
</dbReference>
<dbReference type="PROSITE" id="PS00061">
    <property type="entry name" value="ADH_SHORT"/>
    <property type="match status" value="1"/>
</dbReference>
<proteinExistence type="inferred from homology"/>
<evidence type="ECO:0000256" key="1">
    <source>
        <dbReference type="ARBA" id="ARBA00006484"/>
    </source>
</evidence>
<evidence type="ECO:0000256" key="2">
    <source>
        <dbReference type="ARBA" id="ARBA00023002"/>
    </source>
</evidence>
<dbReference type="Gene3D" id="3.40.50.720">
    <property type="entry name" value="NAD(P)-binding Rossmann-like Domain"/>
    <property type="match status" value="1"/>
</dbReference>
<comment type="similarity">
    <text evidence="1">Belongs to the short-chain dehydrogenases/reductases (SDR) family.</text>
</comment>
<evidence type="ECO:0000313" key="4">
    <source>
        <dbReference type="Proteomes" id="UP001552594"/>
    </source>
</evidence>
<dbReference type="PRINTS" id="PR00080">
    <property type="entry name" value="SDRFAMILY"/>
</dbReference>
<dbReference type="Pfam" id="PF13561">
    <property type="entry name" value="adh_short_C2"/>
    <property type="match status" value="1"/>
</dbReference>
<evidence type="ECO:0000313" key="3">
    <source>
        <dbReference type="EMBL" id="MEV5509959.1"/>
    </source>
</evidence>
<dbReference type="GO" id="GO:0016491">
    <property type="term" value="F:oxidoreductase activity"/>
    <property type="evidence" value="ECO:0007669"/>
    <property type="project" value="UniProtKB-KW"/>
</dbReference>
<dbReference type="PANTHER" id="PTHR43639">
    <property type="entry name" value="OXIDOREDUCTASE, SHORT-CHAIN DEHYDROGENASE/REDUCTASE FAMILY (AFU_ORTHOLOGUE AFUA_5G02870)"/>
    <property type="match status" value="1"/>
</dbReference>
<keyword evidence="2 3" id="KW-0560">Oxidoreductase</keyword>
<dbReference type="InterPro" id="IPR020904">
    <property type="entry name" value="Sc_DH/Rdtase_CS"/>
</dbReference>
<accession>A0ABV3K4F9</accession>
<comment type="caution">
    <text evidence="3">The sequence shown here is derived from an EMBL/GenBank/DDBJ whole genome shotgun (WGS) entry which is preliminary data.</text>
</comment>
<dbReference type="PANTHER" id="PTHR43639:SF1">
    <property type="entry name" value="SHORT-CHAIN DEHYDROGENASE_REDUCTASE FAMILY PROTEIN"/>
    <property type="match status" value="1"/>
</dbReference>
<name>A0ABV3K4F9_STRON</name>
<dbReference type="PRINTS" id="PR00081">
    <property type="entry name" value="GDHRDH"/>
</dbReference>
<reference evidence="3 4" key="1">
    <citation type="submission" date="2024-06" db="EMBL/GenBank/DDBJ databases">
        <title>The Natural Products Discovery Center: Release of the First 8490 Sequenced Strains for Exploring Actinobacteria Biosynthetic Diversity.</title>
        <authorList>
            <person name="Kalkreuter E."/>
            <person name="Kautsar S.A."/>
            <person name="Yang D."/>
            <person name="Bader C.D."/>
            <person name="Teijaro C.N."/>
            <person name="Fluegel L."/>
            <person name="Davis C.M."/>
            <person name="Simpson J.R."/>
            <person name="Lauterbach L."/>
            <person name="Steele A.D."/>
            <person name="Gui C."/>
            <person name="Meng S."/>
            <person name="Li G."/>
            <person name="Viehrig K."/>
            <person name="Ye F."/>
            <person name="Su P."/>
            <person name="Kiefer A.F."/>
            <person name="Nichols A."/>
            <person name="Cepeda A.J."/>
            <person name="Yan W."/>
            <person name="Fan B."/>
            <person name="Jiang Y."/>
            <person name="Adhikari A."/>
            <person name="Zheng C.-J."/>
            <person name="Schuster L."/>
            <person name="Cowan T.M."/>
            <person name="Smanski M.J."/>
            <person name="Chevrette M.G."/>
            <person name="De Carvalho L.P.S."/>
            <person name="Shen B."/>
        </authorList>
    </citation>
    <scope>NUCLEOTIDE SEQUENCE [LARGE SCALE GENOMIC DNA]</scope>
    <source>
        <strain evidence="3 4">NPDC052347</strain>
    </source>
</reference>
<dbReference type="EC" id="1.-.-.-" evidence="3"/>
<sequence>MSTQSRPRALVTGASRPTGIGAAIATALAARGAAVAVHCRTDTEAGEAVTRSLPGDGHLTVTGDLTDPGTVSRVVEEAIDGLGGLDILVNNSGIYREHPIGTTSYAQWQRMWQDHLNVNLLAAANTTWCVVNHLLHRPEGPAGGRIIMIGSRGAYRGEPDVPAYGAGKAGLHALAQSLAVSLGPHRIAVAALAVGFTRTDLTAPLLDDPATARFVLAQHPLGRIADPAEIASAVAWFTSPEAEFATGAVLHLNGGSYLH</sequence>
<dbReference type="RefSeq" id="WP_109279850.1">
    <property type="nucleotide sequence ID" value="NZ_JBFAUK010000026.1"/>
</dbReference>
<protein>
    <submittedName>
        <fullName evidence="3">SDR family oxidoreductase</fullName>
        <ecNumber evidence="3">1.-.-.-</ecNumber>
    </submittedName>
</protein>
<dbReference type="EMBL" id="JBFAUK010000026">
    <property type="protein sequence ID" value="MEV5509959.1"/>
    <property type="molecule type" value="Genomic_DNA"/>
</dbReference>
<dbReference type="CDD" id="cd05233">
    <property type="entry name" value="SDR_c"/>
    <property type="match status" value="1"/>
</dbReference>
<gene>
    <name evidence="3" type="ORF">AB0L16_26565</name>
</gene>
<dbReference type="Proteomes" id="UP001552594">
    <property type="component" value="Unassembled WGS sequence"/>
</dbReference>